<keyword evidence="3" id="KW-1185">Reference proteome</keyword>
<sequence>MPRHQAGTRSLTTHTADDSQSQHEQVNSTLTLAPSIYSDIYAPTIPLTTTMSKIATVNALMGKAPIRSAGDAMPSIVHEWELAANTYFTIKSITANKHIAMVMGGLPLDNK</sequence>
<feature type="region of interest" description="Disordered" evidence="1">
    <location>
        <begin position="1"/>
        <end position="27"/>
    </location>
</feature>
<gene>
    <name evidence="2" type="ORF">B0H17DRAFT_1208236</name>
</gene>
<evidence type="ECO:0000313" key="2">
    <source>
        <dbReference type="EMBL" id="KAJ7674091.1"/>
    </source>
</evidence>
<accession>A0AAD7D1L6</accession>
<reference evidence="2" key="1">
    <citation type="submission" date="2023-03" db="EMBL/GenBank/DDBJ databases">
        <title>Massive genome expansion in bonnet fungi (Mycena s.s.) driven by repeated elements and novel gene families across ecological guilds.</title>
        <authorList>
            <consortium name="Lawrence Berkeley National Laboratory"/>
            <person name="Harder C.B."/>
            <person name="Miyauchi S."/>
            <person name="Viragh M."/>
            <person name="Kuo A."/>
            <person name="Thoen E."/>
            <person name="Andreopoulos B."/>
            <person name="Lu D."/>
            <person name="Skrede I."/>
            <person name="Drula E."/>
            <person name="Henrissat B."/>
            <person name="Morin E."/>
            <person name="Kohler A."/>
            <person name="Barry K."/>
            <person name="LaButti K."/>
            <person name="Morin E."/>
            <person name="Salamov A."/>
            <person name="Lipzen A."/>
            <person name="Mereny Z."/>
            <person name="Hegedus B."/>
            <person name="Baldrian P."/>
            <person name="Stursova M."/>
            <person name="Weitz H."/>
            <person name="Taylor A."/>
            <person name="Grigoriev I.V."/>
            <person name="Nagy L.G."/>
            <person name="Martin F."/>
            <person name="Kauserud H."/>
        </authorList>
    </citation>
    <scope>NUCLEOTIDE SEQUENCE</scope>
    <source>
        <strain evidence="2">CBHHK067</strain>
    </source>
</reference>
<evidence type="ECO:0000313" key="3">
    <source>
        <dbReference type="Proteomes" id="UP001221757"/>
    </source>
</evidence>
<evidence type="ECO:0000256" key="1">
    <source>
        <dbReference type="SAM" id="MobiDB-lite"/>
    </source>
</evidence>
<protein>
    <submittedName>
        <fullName evidence="2">Uncharacterized protein</fullName>
    </submittedName>
</protein>
<organism evidence="2 3">
    <name type="scientific">Mycena rosella</name>
    <name type="common">Pink bonnet</name>
    <name type="synonym">Agaricus rosellus</name>
    <dbReference type="NCBI Taxonomy" id="1033263"/>
    <lineage>
        <taxon>Eukaryota</taxon>
        <taxon>Fungi</taxon>
        <taxon>Dikarya</taxon>
        <taxon>Basidiomycota</taxon>
        <taxon>Agaricomycotina</taxon>
        <taxon>Agaricomycetes</taxon>
        <taxon>Agaricomycetidae</taxon>
        <taxon>Agaricales</taxon>
        <taxon>Marasmiineae</taxon>
        <taxon>Mycenaceae</taxon>
        <taxon>Mycena</taxon>
    </lineage>
</organism>
<comment type="caution">
    <text evidence="2">The sequence shown here is derived from an EMBL/GenBank/DDBJ whole genome shotgun (WGS) entry which is preliminary data.</text>
</comment>
<dbReference type="Proteomes" id="UP001221757">
    <property type="component" value="Unassembled WGS sequence"/>
</dbReference>
<proteinExistence type="predicted"/>
<dbReference type="EMBL" id="JARKIE010000159">
    <property type="protein sequence ID" value="KAJ7674091.1"/>
    <property type="molecule type" value="Genomic_DNA"/>
</dbReference>
<dbReference type="AlphaFoldDB" id="A0AAD7D1L6"/>
<name>A0AAD7D1L6_MYCRO</name>